<dbReference type="InterPro" id="IPR053137">
    <property type="entry name" value="NLR-like"/>
</dbReference>
<dbReference type="InterPro" id="IPR011990">
    <property type="entry name" value="TPR-like_helical_dom_sf"/>
</dbReference>
<dbReference type="InterPro" id="IPR019734">
    <property type="entry name" value="TPR_rpt"/>
</dbReference>
<evidence type="ECO:0000313" key="4">
    <source>
        <dbReference type="Proteomes" id="UP000019471"/>
    </source>
</evidence>
<organism evidence="3 4">
    <name type="scientific">Cladophialophora psammophila CBS 110553</name>
    <dbReference type="NCBI Taxonomy" id="1182543"/>
    <lineage>
        <taxon>Eukaryota</taxon>
        <taxon>Fungi</taxon>
        <taxon>Dikarya</taxon>
        <taxon>Ascomycota</taxon>
        <taxon>Pezizomycotina</taxon>
        <taxon>Eurotiomycetes</taxon>
        <taxon>Chaetothyriomycetidae</taxon>
        <taxon>Chaetothyriales</taxon>
        <taxon>Herpotrichiellaceae</taxon>
        <taxon>Cladophialophora</taxon>
    </lineage>
</organism>
<name>W9X047_9EURO</name>
<accession>W9X047</accession>
<dbReference type="OrthoDB" id="5986190at2759"/>
<dbReference type="Gene3D" id="1.25.40.10">
    <property type="entry name" value="Tetratricopeptide repeat domain"/>
    <property type="match status" value="2"/>
</dbReference>
<dbReference type="RefSeq" id="XP_007742390.1">
    <property type="nucleotide sequence ID" value="XM_007744200.1"/>
</dbReference>
<dbReference type="SMART" id="SM00028">
    <property type="entry name" value="TPR"/>
    <property type="match status" value="5"/>
</dbReference>
<evidence type="ECO:0000256" key="1">
    <source>
        <dbReference type="SAM" id="MobiDB-lite"/>
    </source>
</evidence>
<feature type="domain" description="NACHT" evidence="2">
    <location>
        <begin position="43"/>
        <end position="187"/>
    </location>
</feature>
<dbReference type="GO" id="GO:0043531">
    <property type="term" value="F:ADP binding"/>
    <property type="evidence" value="ECO:0007669"/>
    <property type="project" value="InterPro"/>
</dbReference>
<dbReference type="Pfam" id="PF13374">
    <property type="entry name" value="TPR_10"/>
    <property type="match status" value="2"/>
</dbReference>
<dbReference type="AlphaFoldDB" id="W9X047"/>
<comment type="caution">
    <text evidence="3">The sequence shown here is derived from an EMBL/GenBank/DDBJ whole genome shotgun (WGS) entry which is preliminary data.</text>
</comment>
<dbReference type="Pfam" id="PF05729">
    <property type="entry name" value="NACHT"/>
    <property type="match status" value="1"/>
</dbReference>
<dbReference type="GO" id="GO:0042802">
    <property type="term" value="F:identical protein binding"/>
    <property type="evidence" value="ECO:0007669"/>
    <property type="project" value="InterPro"/>
</dbReference>
<dbReference type="HOGENOM" id="CLU_000288_125_8_1"/>
<dbReference type="Pfam" id="PF13424">
    <property type="entry name" value="TPR_12"/>
    <property type="match status" value="2"/>
</dbReference>
<dbReference type="STRING" id="1182543.W9X047"/>
<protein>
    <recommendedName>
        <fullName evidence="2">NACHT domain-containing protein</fullName>
    </recommendedName>
</protein>
<gene>
    <name evidence="3" type="ORF">A1O5_03589</name>
</gene>
<sequence>MATIFFEAPEDQVSNFVPRPSLHKQLENAFRPKPLSKSSQPRIAVVHGQPGTGKSQLVANYLEEARDRYSGVFWLDARRRDTIDEHFRRLDCLLSDGDKPKNQVIANLEELVNSACDWFDQRSDKKFLLVYDGADNLGNGDRSSTVDLNALMPQCRNLDILITSRDSAVAKLGSTVILMKDMEKAEAIELLLRNSGLNQSAASQKQLQDTRVIVEILGYSPLLVALAGSYIAQNPQIQSHLTEYLPEFRRNRKKVVRDYRGLIPKFPAASLATLETSLELAAEKSPLAVPMLTFLSFLNPRDISSHLFEDGTHVHLSTFAEALDSASHEGPADSSSSTEDDIVEGDPNSTEDNQESAWDLPIVAISDQERSDIQHAFSVLESLSFLRRSAQGSRFCMDNLIYSWNQERLSQDEKALAIKVTSEFLMDKIRRTSEASTSEKHYLGSQMMASFDNIARLREDLTDPELQSMLVSAVDTFANHLCEIGRGSDEISMRQLCYDMSEQLYGTDHMETLAVKRYLAKAFWAAGDLAQAATLEREVLEKMTAILGNEDTRTLEVINDLALCLQALGDPKGAAALLRELLERRTKIHGNSHPDTLQAMNNLASILIDAGALPEAVAIATQALDLRKQVLGEEHLDTLTTMSNLAGIHRALKEFDQAATMYRQVLLKRKQILGSENPATLTAMNNLAAILMGTGEVEEAVNLQLEVLEMRKKTQGNDHPDTLKAVVNLASSLYAMEELDAAAALQQDVLNKRRQILGDTHPDTLRLMGNLANTLFAQGYHDQAIDLLTESVEQSKITLGDDHFETIQSMENLKAMQDEHTLPLKDITNLMR</sequence>
<evidence type="ECO:0000313" key="3">
    <source>
        <dbReference type="EMBL" id="EXJ73827.1"/>
    </source>
</evidence>
<reference evidence="3 4" key="1">
    <citation type="submission" date="2013-03" db="EMBL/GenBank/DDBJ databases">
        <title>The Genome Sequence of Cladophialophora psammophila CBS 110553.</title>
        <authorList>
            <consortium name="The Broad Institute Genomics Platform"/>
            <person name="Cuomo C."/>
            <person name="de Hoog S."/>
            <person name="Gorbushina A."/>
            <person name="Walker B."/>
            <person name="Young S.K."/>
            <person name="Zeng Q."/>
            <person name="Gargeya S."/>
            <person name="Fitzgerald M."/>
            <person name="Haas B."/>
            <person name="Abouelleil A."/>
            <person name="Allen A.W."/>
            <person name="Alvarado L."/>
            <person name="Arachchi H.M."/>
            <person name="Berlin A.M."/>
            <person name="Chapman S.B."/>
            <person name="Gainer-Dewar J."/>
            <person name="Goldberg J."/>
            <person name="Griggs A."/>
            <person name="Gujja S."/>
            <person name="Hansen M."/>
            <person name="Howarth C."/>
            <person name="Imamovic A."/>
            <person name="Ireland A."/>
            <person name="Larimer J."/>
            <person name="McCowan C."/>
            <person name="Murphy C."/>
            <person name="Pearson M."/>
            <person name="Poon T.W."/>
            <person name="Priest M."/>
            <person name="Roberts A."/>
            <person name="Saif S."/>
            <person name="Shea T."/>
            <person name="Sisk P."/>
            <person name="Sykes S."/>
            <person name="Wortman J."/>
            <person name="Nusbaum C."/>
            <person name="Birren B."/>
        </authorList>
    </citation>
    <scope>NUCLEOTIDE SEQUENCE [LARGE SCALE GENOMIC DNA]</scope>
    <source>
        <strain evidence="3 4">CBS 110553</strain>
    </source>
</reference>
<feature type="region of interest" description="Disordered" evidence="1">
    <location>
        <begin position="325"/>
        <end position="357"/>
    </location>
</feature>
<dbReference type="SUPFAM" id="SSF48452">
    <property type="entry name" value="TPR-like"/>
    <property type="match status" value="2"/>
</dbReference>
<dbReference type="InterPro" id="IPR007111">
    <property type="entry name" value="NACHT_NTPase"/>
</dbReference>
<evidence type="ECO:0000259" key="2">
    <source>
        <dbReference type="Pfam" id="PF05729"/>
    </source>
</evidence>
<dbReference type="Gene3D" id="3.40.50.300">
    <property type="entry name" value="P-loop containing nucleotide triphosphate hydrolases"/>
    <property type="match status" value="1"/>
</dbReference>
<dbReference type="eggNOG" id="KOG1840">
    <property type="taxonomic scope" value="Eukaryota"/>
</dbReference>
<dbReference type="EMBL" id="AMGX01000004">
    <property type="protein sequence ID" value="EXJ73827.1"/>
    <property type="molecule type" value="Genomic_DNA"/>
</dbReference>
<keyword evidence="4" id="KW-1185">Reference proteome</keyword>
<dbReference type="Proteomes" id="UP000019471">
    <property type="component" value="Unassembled WGS sequence"/>
</dbReference>
<dbReference type="InterPro" id="IPR027417">
    <property type="entry name" value="P-loop_NTPase"/>
</dbReference>
<proteinExistence type="predicted"/>
<dbReference type="SUPFAM" id="SSF52540">
    <property type="entry name" value="P-loop containing nucleoside triphosphate hydrolases"/>
    <property type="match status" value="1"/>
</dbReference>
<dbReference type="PANTHER" id="PTHR46082">
    <property type="entry name" value="ATP/GTP-BINDING PROTEIN-RELATED"/>
    <property type="match status" value="1"/>
</dbReference>
<dbReference type="GeneID" id="19188317"/>
<dbReference type="PANTHER" id="PTHR46082:SF6">
    <property type="entry name" value="AAA+ ATPASE DOMAIN-CONTAINING PROTEIN-RELATED"/>
    <property type="match status" value="1"/>
</dbReference>